<accession>A0AAW2U772</accession>
<feature type="compositionally biased region" description="Low complexity" evidence="1">
    <location>
        <begin position="27"/>
        <end position="37"/>
    </location>
</feature>
<dbReference type="EMBL" id="JACGWJ010000006">
    <property type="protein sequence ID" value="KAL0412784.1"/>
    <property type="molecule type" value="Genomic_DNA"/>
</dbReference>
<proteinExistence type="predicted"/>
<name>A0AAW2U772_SESRA</name>
<comment type="caution">
    <text evidence="2">The sequence shown here is derived from an EMBL/GenBank/DDBJ whole genome shotgun (WGS) entry which is preliminary data.</text>
</comment>
<protein>
    <submittedName>
        <fullName evidence="2">Uncharacterized protein</fullName>
    </submittedName>
</protein>
<organism evidence="2">
    <name type="scientific">Sesamum radiatum</name>
    <name type="common">Black benniseed</name>
    <dbReference type="NCBI Taxonomy" id="300843"/>
    <lineage>
        <taxon>Eukaryota</taxon>
        <taxon>Viridiplantae</taxon>
        <taxon>Streptophyta</taxon>
        <taxon>Embryophyta</taxon>
        <taxon>Tracheophyta</taxon>
        <taxon>Spermatophyta</taxon>
        <taxon>Magnoliopsida</taxon>
        <taxon>eudicotyledons</taxon>
        <taxon>Gunneridae</taxon>
        <taxon>Pentapetalae</taxon>
        <taxon>asterids</taxon>
        <taxon>lamiids</taxon>
        <taxon>Lamiales</taxon>
        <taxon>Pedaliaceae</taxon>
        <taxon>Sesamum</taxon>
    </lineage>
</organism>
<gene>
    <name evidence="2" type="ORF">Sradi_1480100</name>
</gene>
<dbReference type="AlphaFoldDB" id="A0AAW2U772"/>
<feature type="region of interest" description="Disordered" evidence="1">
    <location>
        <begin position="18"/>
        <end position="37"/>
    </location>
</feature>
<evidence type="ECO:0000256" key="1">
    <source>
        <dbReference type="SAM" id="MobiDB-lite"/>
    </source>
</evidence>
<reference evidence="2" key="2">
    <citation type="journal article" date="2024" name="Plant">
        <title>Genomic evolution and insights into agronomic trait innovations of Sesamum species.</title>
        <authorList>
            <person name="Miao H."/>
            <person name="Wang L."/>
            <person name="Qu L."/>
            <person name="Liu H."/>
            <person name="Sun Y."/>
            <person name="Le M."/>
            <person name="Wang Q."/>
            <person name="Wei S."/>
            <person name="Zheng Y."/>
            <person name="Lin W."/>
            <person name="Duan Y."/>
            <person name="Cao H."/>
            <person name="Xiong S."/>
            <person name="Wang X."/>
            <person name="Wei L."/>
            <person name="Li C."/>
            <person name="Ma Q."/>
            <person name="Ju M."/>
            <person name="Zhao R."/>
            <person name="Li G."/>
            <person name="Mu C."/>
            <person name="Tian Q."/>
            <person name="Mei H."/>
            <person name="Zhang T."/>
            <person name="Gao T."/>
            <person name="Zhang H."/>
        </authorList>
    </citation>
    <scope>NUCLEOTIDE SEQUENCE</scope>
    <source>
        <strain evidence="2">G02</strain>
    </source>
</reference>
<reference evidence="2" key="1">
    <citation type="submission" date="2020-06" db="EMBL/GenBank/DDBJ databases">
        <authorList>
            <person name="Li T."/>
            <person name="Hu X."/>
            <person name="Zhang T."/>
            <person name="Song X."/>
            <person name="Zhang H."/>
            <person name="Dai N."/>
            <person name="Sheng W."/>
            <person name="Hou X."/>
            <person name="Wei L."/>
        </authorList>
    </citation>
    <scope>NUCLEOTIDE SEQUENCE</scope>
    <source>
        <strain evidence="2">G02</strain>
        <tissue evidence="2">Leaf</tissue>
    </source>
</reference>
<evidence type="ECO:0000313" key="2">
    <source>
        <dbReference type="EMBL" id="KAL0412784.1"/>
    </source>
</evidence>
<sequence>MRVSGLLSNQVAELERMGHDHPYRSLGQQPHGGQMGMMSWNAMQTNVSGSG</sequence>